<keyword evidence="6 8" id="KW-0720">Serine protease</keyword>
<sequence length="900" mass="95960">MRGCIAASILALSALALGTWAQSQTKGPQGVSINTVPNSYIVKFSEEPGSIDWEQAVGDFMADMQKVGVSSRITINFTEVIVAAAITFEDQYVDQVAMLPTAAGLFAVNQASLAPLASSSEPVEQPPLPMLAHTYTEVSRVHDELKLTGKGVKVAILDSGLDHKHPAFGNCFQTDGCRIQYAHDFIGDVSSGDSTNMTGPGNPLSTCNPHGTHVAGILAGNDGVFKGVAPDATLGIYRIIDCSGTTTTSAILQALEQAYKDGMDVISISAGTPSGWRFSPESTAVYNLRKKGKVVIAAAGNDGTENLWTVLSPAVSPGALAVASVDLPQYYSYYFNVTTADGGITQIERSGHQRELPPLDIVDAPLVGAQDAQGGADYACGPIADITEKNAIVLVQRGTCPYTTKASNVIAAGGAVMIVYSAVKEIVGGVSYDQNLNLPAFSTSYEGGQFLRQLVSPSSTGSATVNVDMTMHSFNASIPYQVSYFSSWGPSPESDVKPDVSAPGRAIYSSLPQEYGMYGLMDGTSMATPYLAGVAALLVQSKKFFKPTEVYSAIVNSARPILQTQDQYFSAAQQGAGLVQAYRAATTTLHFQVRALATGYTDYLAFGATGDEKGRKFEMTLPVSNRASGAVQLTLSFVPAISATAFNESGVLLPTTQYSTAAPKLTFSQDSLTVRGHSQKDVKVTLDLSDIPSSNFLVVSGYIHMRVGSDTSKVVASVPVLSSAFKASEIPVLPPKDSAYPCLISSDLTRCLTGDKVTYTMSGDSFPKVAFRIQFPAIRIRVRIGHAKTPDHVTASVTENSYLYNQRNMNSDNAYFYAYTWNGKAYRSLKVENTFDMGDGDYVLQFWFFSATGDVESTMWVTPPFTIKRDATTSSVNSDSTENPGDSTSDSEEHNGEDDD</sequence>
<organism evidence="14 15">
    <name type="scientific">Dimargaris verticillata</name>
    <dbReference type="NCBI Taxonomy" id="2761393"/>
    <lineage>
        <taxon>Eukaryota</taxon>
        <taxon>Fungi</taxon>
        <taxon>Fungi incertae sedis</taxon>
        <taxon>Zoopagomycota</taxon>
        <taxon>Kickxellomycotina</taxon>
        <taxon>Dimargaritomycetes</taxon>
        <taxon>Dimargaritales</taxon>
        <taxon>Dimargaritaceae</taxon>
        <taxon>Dimargaris</taxon>
    </lineage>
</organism>
<evidence type="ECO:0000256" key="3">
    <source>
        <dbReference type="ARBA" id="ARBA00022670"/>
    </source>
</evidence>
<dbReference type="GO" id="GO:0016020">
    <property type="term" value="C:membrane"/>
    <property type="evidence" value="ECO:0007669"/>
    <property type="project" value="InterPro"/>
</dbReference>
<keyword evidence="2" id="KW-0964">Secreted</keyword>
<dbReference type="InterPro" id="IPR000209">
    <property type="entry name" value="Peptidase_S8/S53_dom"/>
</dbReference>
<feature type="active site" description="Charge relay system" evidence="7 8">
    <location>
        <position position="525"/>
    </location>
</feature>
<gene>
    <name evidence="14" type="ORF">H4R34_003680</name>
</gene>
<dbReference type="Pfam" id="PF00082">
    <property type="entry name" value="Peptidase_S8"/>
    <property type="match status" value="1"/>
</dbReference>
<dbReference type="PANTHER" id="PTHR43399">
    <property type="entry name" value="SUBTILISIN-RELATED"/>
    <property type="match status" value="1"/>
</dbReference>
<dbReference type="Proteomes" id="UP001151582">
    <property type="component" value="Unassembled WGS sequence"/>
</dbReference>
<dbReference type="Pfam" id="PF02225">
    <property type="entry name" value="PA"/>
    <property type="match status" value="1"/>
</dbReference>
<dbReference type="PRINTS" id="PR00723">
    <property type="entry name" value="SUBTILISIN"/>
</dbReference>
<dbReference type="InterPro" id="IPR023827">
    <property type="entry name" value="Peptidase_S8_Asp-AS"/>
</dbReference>
<evidence type="ECO:0000256" key="10">
    <source>
        <dbReference type="SAM" id="SignalP"/>
    </source>
</evidence>
<dbReference type="CDD" id="cd00538">
    <property type="entry name" value="PA"/>
    <property type="match status" value="1"/>
</dbReference>
<dbReference type="InterPro" id="IPR036852">
    <property type="entry name" value="Peptidase_S8/S53_dom_sf"/>
</dbReference>
<feature type="chain" id="PRO_5040939034" description="Peptidase S8/S53 domain-containing protein" evidence="10">
    <location>
        <begin position="22"/>
        <end position="900"/>
    </location>
</feature>
<evidence type="ECO:0000256" key="4">
    <source>
        <dbReference type="ARBA" id="ARBA00022729"/>
    </source>
</evidence>
<feature type="compositionally biased region" description="Polar residues" evidence="9">
    <location>
        <begin position="872"/>
        <end position="888"/>
    </location>
</feature>
<comment type="similarity">
    <text evidence="1 8">Belongs to the peptidase S8 family.</text>
</comment>
<name>A0A9W8B1N5_9FUNG</name>
<comment type="caution">
    <text evidence="14">The sequence shown here is derived from an EMBL/GenBank/DDBJ whole genome shotgun (WGS) entry which is preliminary data.</text>
</comment>
<evidence type="ECO:0000313" key="15">
    <source>
        <dbReference type="Proteomes" id="UP001151582"/>
    </source>
</evidence>
<keyword evidence="15" id="KW-1185">Reference proteome</keyword>
<reference evidence="14" key="1">
    <citation type="submission" date="2022-07" db="EMBL/GenBank/DDBJ databases">
        <title>Phylogenomic reconstructions and comparative analyses of Kickxellomycotina fungi.</title>
        <authorList>
            <person name="Reynolds N.K."/>
            <person name="Stajich J.E."/>
            <person name="Barry K."/>
            <person name="Grigoriev I.V."/>
            <person name="Crous P."/>
            <person name="Smith M.E."/>
        </authorList>
    </citation>
    <scope>NUCLEOTIDE SEQUENCE</scope>
    <source>
        <strain evidence="14">RSA 567</strain>
    </source>
</reference>
<evidence type="ECO:0000313" key="14">
    <source>
        <dbReference type="EMBL" id="KAJ1977179.1"/>
    </source>
</evidence>
<dbReference type="InterPro" id="IPR051048">
    <property type="entry name" value="Peptidase_S8/S53_subtilisin"/>
</dbReference>
<evidence type="ECO:0000256" key="5">
    <source>
        <dbReference type="ARBA" id="ARBA00022801"/>
    </source>
</evidence>
<dbReference type="Pfam" id="PF06280">
    <property type="entry name" value="fn3_5"/>
    <property type="match status" value="1"/>
</dbReference>
<dbReference type="PROSITE" id="PS51892">
    <property type="entry name" value="SUBTILASE"/>
    <property type="match status" value="1"/>
</dbReference>
<evidence type="ECO:0000256" key="7">
    <source>
        <dbReference type="PIRSR" id="PIRSR615500-1"/>
    </source>
</evidence>
<keyword evidence="4 10" id="KW-0732">Signal</keyword>
<dbReference type="PROSITE" id="PS00136">
    <property type="entry name" value="SUBTILASE_ASP"/>
    <property type="match status" value="1"/>
</dbReference>
<dbReference type="SUPFAM" id="SSF52025">
    <property type="entry name" value="PA domain"/>
    <property type="match status" value="1"/>
</dbReference>
<evidence type="ECO:0000259" key="12">
    <source>
        <dbReference type="Pfam" id="PF02225"/>
    </source>
</evidence>
<dbReference type="OrthoDB" id="10256524at2759"/>
<evidence type="ECO:0000256" key="8">
    <source>
        <dbReference type="PROSITE-ProRule" id="PRU01240"/>
    </source>
</evidence>
<evidence type="ECO:0000256" key="9">
    <source>
        <dbReference type="SAM" id="MobiDB-lite"/>
    </source>
</evidence>
<feature type="active site" description="Charge relay system" evidence="7 8">
    <location>
        <position position="210"/>
    </location>
</feature>
<dbReference type="EMBL" id="JANBQB010000368">
    <property type="protein sequence ID" value="KAJ1977179.1"/>
    <property type="molecule type" value="Genomic_DNA"/>
</dbReference>
<proteinExistence type="inferred from homology"/>
<dbReference type="InterPro" id="IPR046450">
    <property type="entry name" value="PA_dom_sf"/>
</dbReference>
<accession>A0A9W8B1N5</accession>
<dbReference type="Gene3D" id="3.50.30.30">
    <property type="match status" value="1"/>
</dbReference>
<dbReference type="InterPro" id="IPR003137">
    <property type="entry name" value="PA_domain"/>
</dbReference>
<dbReference type="AlphaFoldDB" id="A0A9W8B1N5"/>
<dbReference type="GO" id="GO:0004252">
    <property type="term" value="F:serine-type endopeptidase activity"/>
    <property type="evidence" value="ECO:0007669"/>
    <property type="project" value="UniProtKB-UniRule"/>
</dbReference>
<keyword evidence="5 8" id="KW-0378">Hydrolase</keyword>
<feature type="active site" description="Charge relay system" evidence="7 8">
    <location>
        <position position="158"/>
    </location>
</feature>
<dbReference type="GO" id="GO:0006508">
    <property type="term" value="P:proteolysis"/>
    <property type="evidence" value="ECO:0007669"/>
    <property type="project" value="UniProtKB-KW"/>
</dbReference>
<evidence type="ECO:0000259" key="11">
    <source>
        <dbReference type="Pfam" id="PF00082"/>
    </source>
</evidence>
<evidence type="ECO:0000256" key="6">
    <source>
        <dbReference type="ARBA" id="ARBA00022825"/>
    </source>
</evidence>
<evidence type="ECO:0000256" key="1">
    <source>
        <dbReference type="ARBA" id="ARBA00011073"/>
    </source>
</evidence>
<dbReference type="PANTHER" id="PTHR43399:SF4">
    <property type="entry name" value="CELL WALL-ASSOCIATED PROTEASE"/>
    <property type="match status" value="1"/>
</dbReference>
<dbReference type="InterPro" id="IPR010435">
    <property type="entry name" value="C5a/SBT2-like_Fn3"/>
</dbReference>
<dbReference type="InterPro" id="IPR015500">
    <property type="entry name" value="Peptidase_S8_subtilisin-rel"/>
</dbReference>
<feature type="domain" description="Peptidase S8/S53" evidence="11">
    <location>
        <begin position="149"/>
        <end position="563"/>
    </location>
</feature>
<dbReference type="InterPro" id="IPR022398">
    <property type="entry name" value="Peptidase_S8_His-AS"/>
</dbReference>
<evidence type="ECO:0008006" key="16">
    <source>
        <dbReference type="Google" id="ProtNLM"/>
    </source>
</evidence>
<dbReference type="Gene3D" id="3.40.50.200">
    <property type="entry name" value="Peptidase S8/S53 domain"/>
    <property type="match status" value="1"/>
</dbReference>
<keyword evidence="3 8" id="KW-0645">Protease</keyword>
<feature type="domain" description="C5a peptidase/Subtilisin-like protease SBT2-like Fn3-like" evidence="13">
    <location>
        <begin position="614"/>
        <end position="720"/>
    </location>
</feature>
<feature type="region of interest" description="Disordered" evidence="9">
    <location>
        <begin position="870"/>
        <end position="900"/>
    </location>
</feature>
<dbReference type="SUPFAM" id="SSF52743">
    <property type="entry name" value="Subtilisin-like"/>
    <property type="match status" value="1"/>
</dbReference>
<protein>
    <recommendedName>
        <fullName evidence="16">Peptidase S8/S53 domain-containing protein</fullName>
    </recommendedName>
</protein>
<evidence type="ECO:0000256" key="2">
    <source>
        <dbReference type="ARBA" id="ARBA00022525"/>
    </source>
</evidence>
<dbReference type="PROSITE" id="PS00137">
    <property type="entry name" value="SUBTILASE_HIS"/>
    <property type="match status" value="1"/>
</dbReference>
<feature type="domain" description="PA" evidence="12">
    <location>
        <begin position="363"/>
        <end position="449"/>
    </location>
</feature>
<feature type="signal peptide" evidence="10">
    <location>
        <begin position="1"/>
        <end position="21"/>
    </location>
</feature>
<evidence type="ECO:0000259" key="13">
    <source>
        <dbReference type="Pfam" id="PF06280"/>
    </source>
</evidence>